<dbReference type="InterPro" id="IPR052587">
    <property type="entry name" value="TELO2-interacting_protein_1"/>
</dbReference>
<accession>A0A7R9A533</accession>
<name>A0A7R9A533_9CRUS</name>
<dbReference type="PANTHER" id="PTHR18460">
    <property type="entry name" value="TEL2 INTERACTING PROTEIN 1 TTI1 FAMILY MEMBER"/>
    <property type="match status" value="1"/>
</dbReference>
<dbReference type="EMBL" id="CAJPEV010000467">
    <property type="protein sequence ID" value="CAG0885581.1"/>
    <property type="molecule type" value="Genomic_DNA"/>
</dbReference>
<sequence length="1213" mass="137433">MRLLRRRIVSLFAAVLICLVMYGGTINVVRCVWSFFLALAASTDQSCSGVEDEHPKLIEDLKVLLESLFQHTSSSIALHVICDDDGWKSANEVIANCQLCQDKKLIRMVEKHKIKDLVSSYPELVSVLRKKFTKEGSYYGDDLFVITPFLHLLPIDKIIILDVDLKFRADVRDLWSEFEKFLPSSVIGVAPELSPVYYHYTHQYRKENPLTKVGSTEPKHMQGINSGVMLLDLEKIRSQPELLLLQLDPLEVERLHRKYDIWGGLGDQDLVTLLSFEHPDLFHFLSCGWNRALCLWWKRVYPELFEEWNKNKKPSMEGRRELQMVAAACLKMADEGQVPEEALHHLVEVVDSLLSSDVSQIQEMLVLPFSIVIAKPQMKEKTRVLALEGLKKIFQKSVPYKCKWSAISDIFSLLFRRLSDREQLQLVSEVSEEVKIATVECCEAMLFHAPVMSIADLYEPSFSHRLAHGIFVLLQLIQKEQYSNLRLESLKCLRTVMGLDRVEEFTKIKIAKSLAEFLPGVSIAMEKVINADHKQHHAVAELALVTWGEMVSLVMQDSIVKKLDKGQSWVLDTGTKLRILIERMKGLEVHPHRLVRLALVSFSARLLVQCRESLQNCTSTLVDILVTLSSDSWMEVQEEARKQLHDASTIVGEVKDFQEILEDRLFDISSHLHWSLLSGNDEMKLREIRLLGGYLELLGLSVNKVLNSSAHLHQMTQSLVNLAELVPQGLAIVETAQHDQKWSDTGGSGTPFSSWRQFKHFHNQIVWEELQRVCHLLGAYGDLFILLDCFLAIMREEKHARRKEAILILNQIIAGQRKEFLQNCKAEGMRKEDLRGLIKNLSVEYVDRSVLGPLTESSPLASQASHSLQTVLLLEGLGYHSEVLEEDYQPVLVRVLCPILEKAASPVSMVSEAGLACLQRIAHSTGCSGIPDLIGRNVDYFAHQACIRMRKVDRYPEAPAIVRVVLQYAQFKVLPLVVEIVNEAMQSLDLHQEKATLYIQVFRSYVTWLANCEQAVNRELLPSSPTPCAPSARKSLAEILSERITAHRIAKLEAQEEERTFEEVQDASDVPEEEQLFENAEDIEKKTPEHLQLVSNAMEKCSHLLTLGGRDERLTLTACETVRGGLHVLASHEDDLLPAVHKEGAIKLYTYLGKLAPNAIWLILSDIWCHQSQLLHHQSPSTFPPILLCGSTEEGSDFAQNISAILQTLHGQS</sequence>
<gene>
    <name evidence="3" type="ORF">DSTB1V02_LOCUS3539</name>
</gene>
<dbReference type="AlphaFoldDB" id="A0A7R9A533"/>
<evidence type="ECO:0000259" key="2">
    <source>
        <dbReference type="Pfam" id="PF24181"/>
    </source>
</evidence>
<dbReference type="Gene3D" id="3.90.550.10">
    <property type="entry name" value="Spore Coat Polysaccharide Biosynthesis Protein SpsA, Chain A"/>
    <property type="match status" value="1"/>
</dbReference>
<dbReference type="PANTHER" id="PTHR18460:SF3">
    <property type="entry name" value="TELO2-INTERACTING PROTEIN 1 HOMOLOG"/>
    <property type="match status" value="1"/>
</dbReference>
<organism evidence="3">
    <name type="scientific">Darwinula stevensoni</name>
    <dbReference type="NCBI Taxonomy" id="69355"/>
    <lineage>
        <taxon>Eukaryota</taxon>
        <taxon>Metazoa</taxon>
        <taxon>Ecdysozoa</taxon>
        <taxon>Arthropoda</taxon>
        <taxon>Crustacea</taxon>
        <taxon>Oligostraca</taxon>
        <taxon>Ostracoda</taxon>
        <taxon>Podocopa</taxon>
        <taxon>Podocopida</taxon>
        <taxon>Darwinulocopina</taxon>
        <taxon>Darwinuloidea</taxon>
        <taxon>Darwinulidae</taxon>
        <taxon>Darwinula</taxon>
    </lineage>
</organism>
<feature type="domain" description="TTI1 C-terminal TPR" evidence="2">
    <location>
        <begin position="1007"/>
        <end position="1142"/>
    </location>
</feature>
<dbReference type="Proteomes" id="UP000677054">
    <property type="component" value="Unassembled WGS sequence"/>
</dbReference>
<evidence type="ECO:0000313" key="4">
    <source>
        <dbReference type="Proteomes" id="UP000677054"/>
    </source>
</evidence>
<dbReference type="Pfam" id="PF24173">
    <property type="entry name" value="TPR_TTI1_N"/>
    <property type="match status" value="1"/>
</dbReference>
<dbReference type="SUPFAM" id="SSF48371">
    <property type="entry name" value="ARM repeat"/>
    <property type="match status" value="1"/>
</dbReference>
<proteinExistence type="predicted"/>
<keyword evidence="4" id="KW-1185">Reference proteome</keyword>
<dbReference type="InterPro" id="IPR057567">
    <property type="entry name" value="TPR_TTI1_C"/>
</dbReference>
<dbReference type="EMBL" id="LR899984">
    <property type="protein sequence ID" value="CAD7243623.1"/>
    <property type="molecule type" value="Genomic_DNA"/>
</dbReference>
<dbReference type="OrthoDB" id="411524at2759"/>
<dbReference type="GO" id="GO:0005737">
    <property type="term" value="C:cytoplasm"/>
    <property type="evidence" value="ECO:0007669"/>
    <property type="project" value="TreeGrafter"/>
</dbReference>
<dbReference type="Pfam" id="PF24181">
    <property type="entry name" value="TPR_TTI1_C"/>
    <property type="match status" value="1"/>
</dbReference>
<dbReference type="InterPro" id="IPR057566">
    <property type="entry name" value="TPR_TTI1_N"/>
</dbReference>
<evidence type="ECO:0000259" key="1">
    <source>
        <dbReference type="Pfam" id="PF24173"/>
    </source>
</evidence>
<protein>
    <submittedName>
        <fullName evidence="3">Uncharacterized protein</fullName>
    </submittedName>
</protein>
<feature type="domain" description="TTI1 N-terminal TPR" evidence="1">
    <location>
        <begin position="327"/>
        <end position="631"/>
    </location>
</feature>
<dbReference type="InterPro" id="IPR029044">
    <property type="entry name" value="Nucleotide-diphossugar_trans"/>
</dbReference>
<dbReference type="Pfam" id="PF24176">
    <property type="entry name" value="TPR_TTI1_2nd"/>
    <property type="match status" value="1"/>
</dbReference>
<dbReference type="InterPro" id="IPR049362">
    <property type="entry name" value="TTI1_rpt"/>
</dbReference>
<reference evidence="3" key="1">
    <citation type="submission" date="2020-11" db="EMBL/GenBank/DDBJ databases">
        <authorList>
            <person name="Tran Van P."/>
        </authorList>
    </citation>
    <scope>NUCLEOTIDE SEQUENCE</scope>
</reference>
<evidence type="ECO:0000313" key="3">
    <source>
        <dbReference type="EMBL" id="CAD7243623.1"/>
    </source>
</evidence>
<dbReference type="InterPro" id="IPR016024">
    <property type="entry name" value="ARM-type_fold"/>
</dbReference>
<dbReference type="Pfam" id="PF21547">
    <property type="entry name" value="TTI1"/>
    <property type="match status" value="1"/>
</dbReference>
<dbReference type="SUPFAM" id="SSF53448">
    <property type="entry name" value="Nucleotide-diphospho-sugar transferases"/>
    <property type="match status" value="1"/>
</dbReference>